<sequence length="123" mass="13310">MVQLNVVGWAALLVPGATLGLATAWFGSASLLAGAALGAALPWALALVVDTVRWRASDICFSCPDVPRDALDRLLGDLHVVGVDASIEVDMHGSNSDKTIFQIRSRMRFRRIIERRLAEPKTL</sequence>
<evidence type="ECO:0000313" key="7">
    <source>
        <dbReference type="EMBL" id="CAB5006396.1"/>
    </source>
</evidence>
<evidence type="ECO:0000313" key="2">
    <source>
        <dbReference type="EMBL" id="CAB4363533.1"/>
    </source>
</evidence>
<dbReference type="EMBL" id="CAFBMT010000006">
    <property type="protein sequence ID" value="CAB4929386.1"/>
    <property type="molecule type" value="Genomic_DNA"/>
</dbReference>
<name>A0A6J6R9B7_9ZZZZ</name>
<evidence type="ECO:0000313" key="6">
    <source>
        <dbReference type="EMBL" id="CAB4929386.1"/>
    </source>
</evidence>
<dbReference type="EMBL" id="CAESGF010000006">
    <property type="protein sequence ID" value="CAB4363533.1"/>
    <property type="molecule type" value="Genomic_DNA"/>
</dbReference>
<keyword evidence="1" id="KW-0812">Transmembrane</keyword>
<protein>
    <submittedName>
        <fullName evidence="3">Unannotated protein</fullName>
    </submittedName>
</protein>
<keyword evidence="1" id="KW-0472">Membrane</keyword>
<dbReference type="EMBL" id="CAFBOL010000091">
    <property type="protein sequence ID" value="CAB5006396.1"/>
    <property type="molecule type" value="Genomic_DNA"/>
</dbReference>
<reference evidence="3" key="1">
    <citation type="submission" date="2020-05" db="EMBL/GenBank/DDBJ databases">
        <authorList>
            <person name="Chiriac C."/>
            <person name="Salcher M."/>
            <person name="Ghai R."/>
            <person name="Kavagutti S V."/>
        </authorList>
    </citation>
    <scope>NUCLEOTIDE SEQUENCE</scope>
</reference>
<feature type="transmembrane region" description="Helical" evidence="1">
    <location>
        <begin position="30"/>
        <end position="49"/>
    </location>
</feature>
<gene>
    <name evidence="3" type="ORF">UFOPK2656_01239</name>
    <name evidence="4" type="ORF">UFOPK3099_02477</name>
    <name evidence="5" type="ORF">UFOPK3267_01075</name>
    <name evidence="6" type="ORF">UFOPK3651_01376</name>
    <name evidence="7" type="ORF">UFOPK3931_02552</name>
    <name evidence="2" type="ORF">UFOPK4189_01313</name>
</gene>
<dbReference type="EMBL" id="CAFAAV010000248">
    <property type="protein sequence ID" value="CAB4834066.1"/>
    <property type="molecule type" value="Genomic_DNA"/>
</dbReference>
<proteinExistence type="predicted"/>
<evidence type="ECO:0000313" key="5">
    <source>
        <dbReference type="EMBL" id="CAB4850088.1"/>
    </source>
</evidence>
<evidence type="ECO:0000313" key="4">
    <source>
        <dbReference type="EMBL" id="CAB4834066.1"/>
    </source>
</evidence>
<accession>A0A6J6R9B7</accession>
<evidence type="ECO:0000313" key="3">
    <source>
        <dbReference type="EMBL" id="CAB4719782.1"/>
    </source>
</evidence>
<evidence type="ECO:0000256" key="1">
    <source>
        <dbReference type="SAM" id="Phobius"/>
    </source>
</evidence>
<organism evidence="3">
    <name type="scientific">freshwater metagenome</name>
    <dbReference type="NCBI Taxonomy" id="449393"/>
    <lineage>
        <taxon>unclassified sequences</taxon>
        <taxon>metagenomes</taxon>
        <taxon>ecological metagenomes</taxon>
    </lineage>
</organism>
<keyword evidence="1" id="KW-1133">Transmembrane helix</keyword>
<dbReference type="EMBL" id="CAEZYF010000006">
    <property type="protein sequence ID" value="CAB4719782.1"/>
    <property type="molecule type" value="Genomic_DNA"/>
</dbReference>
<dbReference type="EMBL" id="CAFBIY010000047">
    <property type="protein sequence ID" value="CAB4850088.1"/>
    <property type="molecule type" value="Genomic_DNA"/>
</dbReference>
<dbReference type="AlphaFoldDB" id="A0A6J6R9B7"/>